<keyword evidence="2" id="KW-1185">Reference proteome</keyword>
<reference evidence="1 2" key="1">
    <citation type="submission" date="2020-02" db="EMBL/GenBank/DDBJ databases">
        <authorList>
            <person name="Li X.-J."/>
            <person name="Feng X.-M."/>
        </authorList>
    </citation>
    <scope>NUCLEOTIDE SEQUENCE [LARGE SCALE GENOMIC DNA]</scope>
    <source>
        <strain evidence="1 2">CGMCC 4.7225</strain>
    </source>
</reference>
<dbReference type="InterPro" id="IPR029063">
    <property type="entry name" value="SAM-dependent_MTases_sf"/>
</dbReference>
<dbReference type="Pfam" id="PF13578">
    <property type="entry name" value="Methyltransf_24"/>
    <property type="match status" value="1"/>
</dbReference>
<accession>A0A6N9YGJ0</accession>
<evidence type="ECO:0000313" key="1">
    <source>
        <dbReference type="EMBL" id="NED94082.1"/>
    </source>
</evidence>
<dbReference type="GO" id="GO:0032259">
    <property type="term" value="P:methylation"/>
    <property type="evidence" value="ECO:0007669"/>
    <property type="project" value="UniProtKB-KW"/>
</dbReference>
<keyword evidence="1" id="KW-0808">Transferase</keyword>
<keyword evidence="1" id="KW-0489">Methyltransferase</keyword>
<comment type="caution">
    <text evidence="1">The sequence shown here is derived from an EMBL/GenBank/DDBJ whole genome shotgun (WGS) entry which is preliminary data.</text>
</comment>
<dbReference type="Proteomes" id="UP000469185">
    <property type="component" value="Unassembled WGS sequence"/>
</dbReference>
<dbReference type="GO" id="GO:0008168">
    <property type="term" value="F:methyltransferase activity"/>
    <property type="evidence" value="ECO:0007669"/>
    <property type="project" value="UniProtKB-KW"/>
</dbReference>
<gene>
    <name evidence="1" type="ORF">G1H11_02030</name>
</gene>
<dbReference type="AlphaFoldDB" id="A0A6N9YGJ0"/>
<dbReference type="RefSeq" id="WP_163815503.1">
    <property type="nucleotide sequence ID" value="NZ_JAAGOB010000001.1"/>
</dbReference>
<dbReference type="EMBL" id="JAAGOB010000001">
    <property type="protein sequence ID" value="NED94082.1"/>
    <property type="molecule type" value="Genomic_DNA"/>
</dbReference>
<evidence type="ECO:0000313" key="2">
    <source>
        <dbReference type="Proteomes" id="UP000469185"/>
    </source>
</evidence>
<dbReference type="SUPFAM" id="SSF53335">
    <property type="entry name" value="S-adenosyl-L-methionine-dependent methyltransferases"/>
    <property type="match status" value="1"/>
</dbReference>
<sequence>MFRTAFGVTRRQQAVSSLVALISLVAVVAAAFGAWRLAGTAATAVIGVAALVTLDVRRRSGELARHVKTAAMSSEALLTRQKYEFSSGVTNATIIDAVETSRKELMSAVELLSGQAPGGDSLGGTAHALVEQQRSQELLGKRLATLVKTQTREMEALLQLYSRVQPTEPMPPSGKWALNPQGLLNLYALVQRHRPKVVLELGSGTSTVWLGHALANNGEGRLVSVDHEREYAEQSAAMVGLHRDEIAPTEVRHAPLVDVTVTGQDFRWYDPHLLADVQGIDLLIVDGPPERTGPHARYPAVPVLREQLAVGALVILDDAGRHDEQQIIERWIQETPGLVREPVSFGRQAVLRYAPGSGH</sequence>
<organism evidence="1 2">
    <name type="scientific">Phytoactinopolyspora alkaliphila</name>
    <dbReference type="NCBI Taxonomy" id="1783498"/>
    <lineage>
        <taxon>Bacteria</taxon>
        <taxon>Bacillati</taxon>
        <taxon>Actinomycetota</taxon>
        <taxon>Actinomycetes</taxon>
        <taxon>Jiangellales</taxon>
        <taxon>Jiangellaceae</taxon>
        <taxon>Phytoactinopolyspora</taxon>
    </lineage>
</organism>
<name>A0A6N9YGJ0_9ACTN</name>
<dbReference type="Gene3D" id="3.40.50.150">
    <property type="entry name" value="Vaccinia Virus protein VP39"/>
    <property type="match status" value="1"/>
</dbReference>
<proteinExistence type="predicted"/>
<protein>
    <submittedName>
        <fullName evidence="1">Class I SAM-dependent methyltransferase</fullName>
    </submittedName>
</protein>